<evidence type="ECO:0000256" key="4">
    <source>
        <dbReference type="ARBA" id="ARBA00022741"/>
    </source>
</evidence>
<organism evidence="7 8">
    <name type="scientific">Marinicrinis sediminis</name>
    <dbReference type="NCBI Taxonomy" id="1652465"/>
    <lineage>
        <taxon>Bacteria</taxon>
        <taxon>Bacillati</taxon>
        <taxon>Bacillota</taxon>
        <taxon>Bacilli</taxon>
        <taxon>Bacillales</taxon>
        <taxon>Paenibacillaceae</taxon>
    </lineage>
</organism>
<evidence type="ECO:0000256" key="1">
    <source>
        <dbReference type="ARBA" id="ARBA00004202"/>
    </source>
</evidence>
<keyword evidence="8" id="KW-1185">Reference proteome</keyword>
<evidence type="ECO:0000313" key="8">
    <source>
        <dbReference type="Proteomes" id="UP001597497"/>
    </source>
</evidence>
<dbReference type="Gene3D" id="3.40.50.300">
    <property type="entry name" value="P-loop containing nucleotide triphosphate hydrolases"/>
    <property type="match status" value="1"/>
</dbReference>
<name>A0ABW5RDH0_9BACL</name>
<sequence>MIHFKDVSLIREQRTILSDIQLDIRQGEQWMILGRNGSGKTTILEMINGYLFPTRGQVHVLGERYGQTDVREVRKRIGYISPSLIEKLHLSDPVWEVAATGLFGYLRFYQTIPPEVEEEAVQMLDRFKIAHLRHSPLGVLSQGERKKVMLARAMLSKPELLILDEPCAGLDLYEREKLLQDLTMLAEQGMPMVYVSHHIEELMPFFTHVCIIEQGKIAAAGPKHDVIRPEQFADIFDVKVQLSWEAGRPWIHVV</sequence>
<dbReference type="InterPro" id="IPR050153">
    <property type="entry name" value="Metal_Ion_Import_ABC"/>
</dbReference>
<feature type="domain" description="ABC transporter" evidence="6">
    <location>
        <begin position="2"/>
        <end position="239"/>
    </location>
</feature>
<dbReference type="InterPro" id="IPR017871">
    <property type="entry name" value="ABC_transporter-like_CS"/>
</dbReference>
<dbReference type="SUPFAM" id="SSF52540">
    <property type="entry name" value="P-loop containing nucleoside triphosphate hydrolases"/>
    <property type="match status" value="1"/>
</dbReference>
<dbReference type="InterPro" id="IPR015856">
    <property type="entry name" value="ABC_transpr_CbiO/EcfA_su"/>
</dbReference>
<dbReference type="PANTHER" id="PTHR42734">
    <property type="entry name" value="METAL TRANSPORT SYSTEM ATP-BINDING PROTEIN TM_0124-RELATED"/>
    <property type="match status" value="1"/>
</dbReference>
<keyword evidence="5 7" id="KW-0067">ATP-binding</keyword>
<gene>
    <name evidence="7" type="ORF">ACFSUC_15845</name>
</gene>
<dbReference type="PROSITE" id="PS00211">
    <property type="entry name" value="ABC_TRANSPORTER_1"/>
    <property type="match status" value="1"/>
</dbReference>
<dbReference type="Pfam" id="PF00005">
    <property type="entry name" value="ABC_tran"/>
    <property type="match status" value="1"/>
</dbReference>
<dbReference type="InterPro" id="IPR027417">
    <property type="entry name" value="P-loop_NTPase"/>
</dbReference>
<reference evidence="8" key="1">
    <citation type="journal article" date="2019" name="Int. J. Syst. Evol. Microbiol.">
        <title>The Global Catalogue of Microorganisms (GCM) 10K type strain sequencing project: providing services to taxonomists for standard genome sequencing and annotation.</title>
        <authorList>
            <consortium name="The Broad Institute Genomics Platform"/>
            <consortium name="The Broad Institute Genome Sequencing Center for Infectious Disease"/>
            <person name="Wu L."/>
            <person name="Ma J."/>
        </authorList>
    </citation>
    <scope>NUCLEOTIDE SEQUENCE [LARGE SCALE GENOMIC DNA]</scope>
    <source>
        <strain evidence="8">KCTC 33676</strain>
    </source>
</reference>
<dbReference type="PANTHER" id="PTHR42734:SF17">
    <property type="entry name" value="METAL TRANSPORT SYSTEM ATP-BINDING PROTEIN TM_0124-RELATED"/>
    <property type="match status" value="1"/>
</dbReference>
<protein>
    <submittedName>
        <fullName evidence="7">ABC transporter ATP-binding protein</fullName>
    </submittedName>
</protein>
<evidence type="ECO:0000256" key="5">
    <source>
        <dbReference type="ARBA" id="ARBA00022840"/>
    </source>
</evidence>
<dbReference type="PROSITE" id="PS50893">
    <property type="entry name" value="ABC_TRANSPORTER_2"/>
    <property type="match status" value="1"/>
</dbReference>
<keyword evidence="3" id="KW-0813">Transport</keyword>
<dbReference type="GO" id="GO:0005524">
    <property type="term" value="F:ATP binding"/>
    <property type="evidence" value="ECO:0007669"/>
    <property type="project" value="UniProtKB-KW"/>
</dbReference>
<evidence type="ECO:0000259" key="6">
    <source>
        <dbReference type="PROSITE" id="PS50893"/>
    </source>
</evidence>
<accession>A0ABW5RDH0</accession>
<dbReference type="InterPro" id="IPR003439">
    <property type="entry name" value="ABC_transporter-like_ATP-bd"/>
</dbReference>
<comment type="caution">
    <text evidence="7">The sequence shown here is derived from an EMBL/GenBank/DDBJ whole genome shotgun (WGS) entry which is preliminary data.</text>
</comment>
<evidence type="ECO:0000256" key="2">
    <source>
        <dbReference type="ARBA" id="ARBA00005417"/>
    </source>
</evidence>
<evidence type="ECO:0000313" key="7">
    <source>
        <dbReference type="EMBL" id="MFD2673043.1"/>
    </source>
</evidence>
<dbReference type="EMBL" id="JBHUMM010000043">
    <property type="protein sequence ID" value="MFD2673043.1"/>
    <property type="molecule type" value="Genomic_DNA"/>
</dbReference>
<comment type="subcellular location">
    <subcellularLocation>
        <location evidence="1">Cell membrane</location>
        <topology evidence="1">Peripheral membrane protein</topology>
    </subcellularLocation>
</comment>
<dbReference type="CDD" id="cd03225">
    <property type="entry name" value="ABC_cobalt_CbiO_domain1"/>
    <property type="match status" value="1"/>
</dbReference>
<evidence type="ECO:0000256" key="3">
    <source>
        <dbReference type="ARBA" id="ARBA00022448"/>
    </source>
</evidence>
<comment type="similarity">
    <text evidence="2">Belongs to the ABC transporter superfamily.</text>
</comment>
<keyword evidence="4" id="KW-0547">Nucleotide-binding</keyword>
<proteinExistence type="inferred from homology"/>
<dbReference type="Proteomes" id="UP001597497">
    <property type="component" value="Unassembled WGS sequence"/>
</dbReference>
<dbReference type="InterPro" id="IPR003593">
    <property type="entry name" value="AAA+_ATPase"/>
</dbReference>
<dbReference type="RefSeq" id="WP_379930599.1">
    <property type="nucleotide sequence ID" value="NZ_JBHUMM010000043.1"/>
</dbReference>
<dbReference type="SMART" id="SM00382">
    <property type="entry name" value="AAA"/>
    <property type="match status" value="1"/>
</dbReference>